<gene>
    <name evidence="2" type="ORF">BECKH772A_GA0070896_101394</name>
    <name evidence="3" type="ORF">BECKH772B_GA0070898_101384</name>
    <name evidence="4" type="ORF">BECKH772C_GA0070978_101384</name>
</gene>
<keyword evidence="1" id="KW-1133">Transmembrane helix</keyword>
<evidence type="ECO:0000313" key="3">
    <source>
        <dbReference type="EMBL" id="VFJ98610.1"/>
    </source>
</evidence>
<accession>A0A450VFQ8</accession>
<proteinExistence type="predicted"/>
<dbReference type="EMBL" id="CAADFG010000139">
    <property type="protein sequence ID" value="VFJ98487.1"/>
    <property type="molecule type" value="Genomic_DNA"/>
</dbReference>
<dbReference type="EMBL" id="CAADFJ010000138">
    <property type="protein sequence ID" value="VFK03626.1"/>
    <property type="molecule type" value="Genomic_DNA"/>
</dbReference>
<keyword evidence="1" id="KW-0472">Membrane</keyword>
<feature type="transmembrane region" description="Helical" evidence="1">
    <location>
        <begin position="71"/>
        <end position="88"/>
    </location>
</feature>
<dbReference type="AlphaFoldDB" id="A0A450VFQ8"/>
<evidence type="ECO:0000313" key="4">
    <source>
        <dbReference type="EMBL" id="VFK03626.1"/>
    </source>
</evidence>
<feature type="transmembrane region" description="Helical" evidence="1">
    <location>
        <begin position="94"/>
        <end position="115"/>
    </location>
</feature>
<feature type="transmembrane region" description="Helical" evidence="1">
    <location>
        <begin position="7"/>
        <end position="27"/>
    </location>
</feature>
<name>A0A450VFQ8_9GAMM</name>
<organism evidence="4">
    <name type="scientific">Candidatus Kentrum eta</name>
    <dbReference type="NCBI Taxonomy" id="2126337"/>
    <lineage>
        <taxon>Bacteria</taxon>
        <taxon>Pseudomonadati</taxon>
        <taxon>Pseudomonadota</taxon>
        <taxon>Gammaproteobacteria</taxon>
        <taxon>Candidatus Kentrum</taxon>
    </lineage>
</organism>
<sequence>MEIFQRFALVLTIVMLGLWGITLILLPDAVSGLLSEEPVNHAFAGMMGAALLGLAFISFASITRWISAPRALGFAVLFLVVESAYLMLGAGTMLVTAPTSMSLVSAATVAFFLLIQITPSS</sequence>
<feature type="transmembrane region" description="Helical" evidence="1">
    <location>
        <begin position="39"/>
        <end position="59"/>
    </location>
</feature>
<evidence type="ECO:0000313" key="2">
    <source>
        <dbReference type="EMBL" id="VFJ98487.1"/>
    </source>
</evidence>
<dbReference type="EMBL" id="CAADFI010000138">
    <property type="protein sequence ID" value="VFJ98610.1"/>
    <property type="molecule type" value="Genomic_DNA"/>
</dbReference>
<reference evidence="4" key="1">
    <citation type="submission" date="2019-02" db="EMBL/GenBank/DDBJ databases">
        <authorList>
            <person name="Gruber-Vodicka R. H."/>
            <person name="Seah K. B. B."/>
        </authorList>
    </citation>
    <scope>NUCLEOTIDE SEQUENCE</scope>
    <source>
        <strain evidence="4">BECK_SA2B12</strain>
        <strain evidence="2">BECK_SA2B15</strain>
        <strain evidence="3">BECK_SA2B20</strain>
    </source>
</reference>
<keyword evidence="1" id="KW-0812">Transmembrane</keyword>
<protein>
    <submittedName>
        <fullName evidence="4">Uncharacterized protein</fullName>
    </submittedName>
</protein>
<evidence type="ECO:0000256" key="1">
    <source>
        <dbReference type="SAM" id="Phobius"/>
    </source>
</evidence>